<protein>
    <recommendedName>
        <fullName evidence="3">GPR180/TMEM145 transmembrane domain-containing protein</fullName>
    </recommendedName>
</protein>
<sequence>MYLEYDIHMTNGDIGDYLRREYSADEFYITPMAIAFLLANCVLLVLAIICAALLQARYLFHTTYKIFMFSLATWAFYLFLWSIGYGNYGTNGLEQMLRQIKTAGRVFECLSQISFILLLVLMAKGYTITRARLTNISTVKLAVFFTLYVIAYGVLIIWEPFFFDPGKVLYIYQSPPGYGLIAMRIIGWLMFLYSFIFTIKHYPKKKIFFIPFFIFFTLWFFASPIVNLLAVLVMAEWTREKTVFGVETFVVFCGHTFFLILTRPSAANKNFPYHVRTTQIGFIEQNTEGSDLGEFADNPYAVSSESSSNSSGGTDLSYFLASKERSKVSETESYIPQNNDK</sequence>
<dbReference type="Proteomes" id="UP001634394">
    <property type="component" value="Unassembled WGS sequence"/>
</dbReference>
<organism evidence="4 5">
    <name type="scientific">Sinanodonta woodiana</name>
    <name type="common">Chinese pond mussel</name>
    <name type="synonym">Anodonta woodiana</name>
    <dbReference type="NCBI Taxonomy" id="1069815"/>
    <lineage>
        <taxon>Eukaryota</taxon>
        <taxon>Metazoa</taxon>
        <taxon>Spiralia</taxon>
        <taxon>Lophotrochozoa</taxon>
        <taxon>Mollusca</taxon>
        <taxon>Bivalvia</taxon>
        <taxon>Autobranchia</taxon>
        <taxon>Heteroconchia</taxon>
        <taxon>Palaeoheterodonta</taxon>
        <taxon>Unionida</taxon>
        <taxon>Unionoidea</taxon>
        <taxon>Unionidae</taxon>
        <taxon>Unioninae</taxon>
        <taxon>Sinanodonta</taxon>
    </lineage>
</organism>
<feature type="transmembrane region" description="Helical" evidence="2">
    <location>
        <begin position="66"/>
        <end position="85"/>
    </location>
</feature>
<dbReference type="Pfam" id="PF10192">
    <property type="entry name" value="GPR180-TMEM145_TM"/>
    <property type="match status" value="1"/>
</dbReference>
<feature type="transmembrane region" description="Helical" evidence="2">
    <location>
        <begin position="208"/>
        <end position="230"/>
    </location>
</feature>
<evidence type="ECO:0000313" key="5">
    <source>
        <dbReference type="Proteomes" id="UP001634394"/>
    </source>
</evidence>
<dbReference type="PANTHER" id="PTHR23252:SF24">
    <property type="entry name" value="TRANSMEMBRANE PROTEIN 145"/>
    <property type="match status" value="1"/>
</dbReference>
<feature type="transmembrane region" description="Helical" evidence="2">
    <location>
        <begin position="242"/>
        <end position="261"/>
    </location>
</feature>
<feature type="transmembrane region" description="Helical" evidence="2">
    <location>
        <begin position="178"/>
        <end position="196"/>
    </location>
</feature>
<feature type="transmembrane region" description="Helical" evidence="2">
    <location>
        <begin position="138"/>
        <end position="158"/>
    </location>
</feature>
<reference evidence="4 5" key="1">
    <citation type="submission" date="2024-11" db="EMBL/GenBank/DDBJ databases">
        <title>Chromosome-level genome assembly of the freshwater bivalve Anodonta woodiana.</title>
        <authorList>
            <person name="Chen X."/>
        </authorList>
    </citation>
    <scope>NUCLEOTIDE SEQUENCE [LARGE SCALE GENOMIC DNA]</scope>
    <source>
        <strain evidence="4">MN2024</strain>
        <tissue evidence="4">Gills</tissue>
    </source>
</reference>
<dbReference type="InterPro" id="IPR047831">
    <property type="entry name" value="GPR180/TMEM145"/>
</dbReference>
<keyword evidence="2" id="KW-0472">Membrane</keyword>
<dbReference type="EMBL" id="JBJQND010000002">
    <property type="protein sequence ID" value="KAL3886684.1"/>
    <property type="molecule type" value="Genomic_DNA"/>
</dbReference>
<proteinExistence type="predicted"/>
<evidence type="ECO:0000256" key="2">
    <source>
        <dbReference type="SAM" id="Phobius"/>
    </source>
</evidence>
<comment type="caution">
    <text evidence="4">The sequence shown here is derived from an EMBL/GenBank/DDBJ whole genome shotgun (WGS) entry which is preliminary data.</text>
</comment>
<keyword evidence="5" id="KW-1185">Reference proteome</keyword>
<name>A0ABD3XKG3_SINWO</name>
<evidence type="ECO:0000256" key="1">
    <source>
        <dbReference type="SAM" id="MobiDB-lite"/>
    </source>
</evidence>
<feature type="region of interest" description="Disordered" evidence="1">
    <location>
        <begin position="295"/>
        <end position="314"/>
    </location>
</feature>
<feature type="domain" description="GPR180/TMEM145 transmembrane" evidence="3">
    <location>
        <begin position="36"/>
        <end position="258"/>
    </location>
</feature>
<dbReference type="AlphaFoldDB" id="A0ABD3XKG3"/>
<gene>
    <name evidence="4" type="ORF">ACJMK2_026663</name>
</gene>
<dbReference type="InterPro" id="IPR019336">
    <property type="entry name" value="GPR180/TMEM145_TM"/>
</dbReference>
<evidence type="ECO:0000259" key="3">
    <source>
        <dbReference type="Pfam" id="PF10192"/>
    </source>
</evidence>
<feature type="transmembrane region" description="Helical" evidence="2">
    <location>
        <begin position="105"/>
        <end position="126"/>
    </location>
</feature>
<accession>A0ABD3XKG3</accession>
<feature type="transmembrane region" description="Helical" evidence="2">
    <location>
        <begin position="27"/>
        <end position="54"/>
    </location>
</feature>
<keyword evidence="2" id="KW-0812">Transmembrane</keyword>
<dbReference type="PANTHER" id="PTHR23252">
    <property type="entry name" value="INTIMAL THICKNESS RECEPTOR-RELATED"/>
    <property type="match status" value="1"/>
</dbReference>
<keyword evidence="2" id="KW-1133">Transmembrane helix</keyword>
<evidence type="ECO:0000313" key="4">
    <source>
        <dbReference type="EMBL" id="KAL3886684.1"/>
    </source>
</evidence>